<dbReference type="InterPro" id="IPR018961">
    <property type="entry name" value="DnaJ_homolog_subfam-C_membr-28"/>
</dbReference>
<dbReference type="Proteomes" id="UP001596135">
    <property type="component" value="Unassembled WGS sequence"/>
</dbReference>
<feature type="domain" description="DnaJ homologue subfamily C member 28 conserved" evidence="2">
    <location>
        <begin position="34"/>
        <end position="101"/>
    </location>
</feature>
<sequence length="174" mass="20253">MTESQEQSGEQSQPRSREADRAAAAARIQHQNTWVDLQIRQAQERGEFENLPGAGKPIEGLGGDHDPDWWLKKLVERERIAVLPPSIALRKEDAELDDRLDTINVERDVRREVEEFNERVIRARYSLSAGPPLITMPRDVDETVAAWRERRAARRVPRSEPAVPPRKRHWWNRR</sequence>
<organism evidence="3 4">
    <name type="scientific">Nocardioides hankookensis</name>
    <dbReference type="NCBI Taxonomy" id="443157"/>
    <lineage>
        <taxon>Bacteria</taxon>
        <taxon>Bacillati</taxon>
        <taxon>Actinomycetota</taxon>
        <taxon>Actinomycetes</taxon>
        <taxon>Propionibacteriales</taxon>
        <taxon>Nocardioidaceae</taxon>
        <taxon>Nocardioides</taxon>
    </lineage>
</organism>
<evidence type="ECO:0000256" key="1">
    <source>
        <dbReference type="SAM" id="MobiDB-lite"/>
    </source>
</evidence>
<proteinExistence type="predicted"/>
<name>A0ABW1LGV7_9ACTN</name>
<keyword evidence="4" id="KW-1185">Reference proteome</keyword>
<dbReference type="Pfam" id="PF09350">
    <property type="entry name" value="DJC28_CD"/>
    <property type="match status" value="1"/>
</dbReference>
<dbReference type="EMBL" id="JBHSRJ010000003">
    <property type="protein sequence ID" value="MFC6042576.1"/>
    <property type="molecule type" value="Genomic_DNA"/>
</dbReference>
<evidence type="ECO:0000313" key="3">
    <source>
        <dbReference type="EMBL" id="MFC6042576.1"/>
    </source>
</evidence>
<feature type="compositionally biased region" description="Low complexity" evidence="1">
    <location>
        <begin position="1"/>
        <end position="14"/>
    </location>
</feature>
<feature type="compositionally biased region" description="Basic residues" evidence="1">
    <location>
        <begin position="165"/>
        <end position="174"/>
    </location>
</feature>
<feature type="region of interest" description="Disordered" evidence="1">
    <location>
        <begin position="1"/>
        <end position="27"/>
    </location>
</feature>
<evidence type="ECO:0000313" key="4">
    <source>
        <dbReference type="Proteomes" id="UP001596135"/>
    </source>
</evidence>
<dbReference type="RefSeq" id="WP_379151542.1">
    <property type="nucleotide sequence ID" value="NZ_JBHSRJ010000003.1"/>
</dbReference>
<comment type="caution">
    <text evidence="3">The sequence shown here is derived from an EMBL/GenBank/DDBJ whole genome shotgun (WGS) entry which is preliminary data.</text>
</comment>
<feature type="region of interest" description="Disordered" evidence="1">
    <location>
        <begin position="154"/>
        <end position="174"/>
    </location>
</feature>
<gene>
    <name evidence="3" type="ORF">ACFPYL_05805</name>
</gene>
<protein>
    <submittedName>
        <fullName evidence="3">DUF1992 domain-containing protein</fullName>
    </submittedName>
</protein>
<evidence type="ECO:0000259" key="2">
    <source>
        <dbReference type="Pfam" id="PF09350"/>
    </source>
</evidence>
<reference evidence="4" key="1">
    <citation type="journal article" date="2019" name="Int. J. Syst. Evol. Microbiol.">
        <title>The Global Catalogue of Microorganisms (GCM) 10K type strain sequencing project: providing services to taxonomists for standard genome sequencing and annotation.</title>
        <authorList>
            <consortium name="The Broad Institute Genomics Platform"/>
            <consortium name="The Broad Institute Genome Sequencing Center for Infectious Disease"/>
            <person name="Wu L."/>
            <person name="Ma J."/>
        </authorList>
    </citation>
    <scope>NUCLEOTIDE SEQUENCE [LARGE SCALE GENOMIC DNA]</scope>
    <source>
        <strain evidence="4">CCUG 54522</strain>
    </source>
</reference>
<accession>A0ABW1LGV7</accession>